<dbReference type="STRING" id="497964.CfE428DRAFT_5702"/>
<dbReference type="RefSeq" id="WP_006983023.1">
    <property type="nucleotide sequence ID" value="NZ_ABVL01000028.1"/>
</dbReference>
<dbReference type="InParanoid" id="B4D9Y5"/>
<reference evidence="1 2" key="1">
    <citation type="journal article" date="2011" name="J. Bacteriol.">
        <title>Genome sequence of Chthoniobacter flavus Ellin428, an aerobic heterotrophic soil bacterium.</title>
        <authorList>
            <person name="Kant R."/>
            <person name="van Passel M.W."/>
            <person name="Palva A."/>
            <person name="Lucas S."/>
            <person name="Lapidus A."/>
            <person name="Glavina Del Rio T."/>
            <person name="Dalin E."/>
            <person name="Tice H."/>
            <person name="Bruce D."/>
            <person name="Goodwin L."/>
            <person name="Pitluck S."/>
            <person name="Larimer F.W."/>
            <person name="Land M.L."/>
            <person name="Hauser L."/>
            <person name="Sangwan P."/>
            <person name="de Vos W.M."/>
            <person name="Janssen P.H."/>
            <person name="Smidt H."/>
        </authorList>
    </citation>
    <scope>NUCLEOTIDE SEQUENCE [LARGE SCALE GENOMIC DNA]</scope>
    <source>
        <strain evidence="1 2">Ellin428</strain>
    </source>
</reference>
<protein>
    <submittedName>
        <fullName evidence="1">Uncharacterized protein</fullName>
    </submittedName>
</protein>
<organism evidence="1 2">
    <name type="scientific">Chthoniobacter flavus Ellin428</name>
    <dbReference type="NCBI Taxonomy" id="497964"/>
    <lineage>
        <taxon>Bacteria</taxon>
        <taxon>Pseudomonadati</taxon>
        <taxon>Verrucomicrobiota</taxon>
        <taxon>Spartobacteria</taxon>
        <taxon>Chthoniobacterales</taxon>
        <taxon>Chthoniobacteraceae</taxon>
        <taxon>Chthoniobacter</taxon>
    </lineage>
</organism>
<sequence>MNKYDPKYAKIGDIDFNEMDESELQKLDELDEPAWLKEPGWDKPMRGGIRGEFLPAKEGMNDVDKDPGDLVLTIRICEGVDFLRVECDFLAGTHAQVITRKDPPRIYEIQAPTTTLILPAAPQVVGPPGSLECTYLFRLPANTRVWPTVEGWHWDMEQREKQRRASQETTTPPEVQKIFDDWDLLRRMEARAKKIAERNSPFFSNWTDERFIAMLEMDHDLPKKTLKELEAILRDAPHIWQRMNDLGMNVGTGTRIRPQLKDLRIEMRNKP</sequence>
<dbReference type="EMBL" id="ABVL01000028">
    <property type="protein sequence ID" value="EDY16739.1"/>
    <property type="molecule type" value="Genomic_DNA"/>
</dbReference>
<evidence type="ECO:0000313" key="1">
    <source>
        <dbReference type="EMBL" id="EDY16739.1"/>
    </source>
</evidence>
<evidence type="ECO:0000313" key="2">
    <source>
        <dbReference type="Proteomes" id="UP000005824"/>
    </source>
</evidence>
<dbReference type="AlphaFoldDB" id="B4D9Y5"/>
<accession>B4D9Y5</accession>
<keyword evidence="2" id="KW-1185">Reference proteome</keyword>
<proteinExistence type="predicted"/>
<dbReference type="Proteomes" id="UP000005824">
    <property type="component" value="Unassembled WGS sequence"/>
</dbReference>
<name>B4D9Y5_9BACT</name>
<comment type="caution">
    <text evidence="1">The sequence shown here is derived from an EMBL/GenBank/DDBJ whole genome shotgun (WGS) entry which is preliminary data.</text>
</comment>
<gene>
    <name evidence="1" type="ORF">CfE428DRAFT_5702</name>
</gene>